<dbReference type="EMBL" id="SRPW01001270">
    <property type="protein sequence ID" value="KAG6003627.1"/>
    <property type="molecule type" value="Genomic_DNA"/>
</dbReference>
<evidence type="ECO:0000313" key="2">
    <source>
        <dbReference type="EMBL" id="KAG6003627.1"/>
    </source>
</evidence>
<accession>A0A9P7SZM8</accession>
<organism evidence="2 3">
    <name type="scientific">Claviceps pusilla</name>
    <dbReference type="NCBI Taxonomy" id="123648"/>
    <lineage>
        <taxon>Eukaryota</taxon>
        <taxon>Fungi</taxon>
        <taxon>Dikarya</taxon>
        <taxon>Ascomycota</taxon>
        <taxon>Pezizomycotina</taxon>
        <taxon>Sordariomycetes</taxon>
        <taxon>Hypocreomycetidae</taxon>
        <taxon>Hypocreales</taxon>
        <taxon>Clavicipitaceae</taxon>
        <taxon>Claviceps</taxon>
    </lineage>
</organism>
<dbReference type="AlphaFoldDB" id="A0A9P7SZM8"/>
<feature type="region of interest" description="Disordered" evidence="1">
    <location>
        <begin position="1"/>
        <end position="21"/>
    </location>
</feature>
<reference evidence="2" key="1">
    <citation type="journal article" date="2020" name="bioRxiv">
        <title>Whole genome comparisons of ergot fungi reveals the divergence and evolution of species within the genus Claviceps are the result of varying mechanisms driving genome evolution and host range expansion.</title>
        <authorList>
            <person name="Wyka S.A."/>
            <person name="Mondo S.J."/>
            <person name="Liu M."/>
            <person name="Dettman J."/>
            <person name="Nalam V."/>
            <person name="Broders K.D."/>
        </authorList>
    </citation>
    <scope>NUCLEOTIDE SEQUENCE</scope>
    <source>
        <strain evidence="2">CCC 602</strain>
    </source>
</reference>
<name>A0A9P7SZM8_9HYPO</name>
<keyword evidence="3" id="KW-1185">Reference proteome</keyword>
<evidence type="ECO:0000256" key="1">
    <source>
        <dbReference type="SAM" id="MobiDB-lite"/>
    </source>
</evidence>
<dbReference type="Proteomes" id="UP000748025">
    <property type="component" value="Unassembled WGS sequence"/>
</dbReference>
<sequence length="56" mass="5982">MGSMWDGAAPTSLTSDQLKTPAAAAAAAAVARWQFRVHVRPHKDCTVDTGDPTTWK</sequence>
<protein>
    <submittedName>
        <fullName evidence="2">Uncharacterized protein</fullName>
    </submittedName>
</protein>
<comment type="caution">
    <text evidence="2">The sequence shown here is derived from an EMBL/GenBank/DDBJ whole genome shotgun (WGS) entry which is preliminary data.</text>
</comment>
<evidence type="ECO:0000313" key="3">
    <source>
        <dbReference type="Proteomes" id="UP000748025"/>
    </source>
</evidence>
<proteinExistence type="predicted"/>
<gene>
    <name evidence="2" type="ORF">E4U43_000897</name>
</gene>